<reference evidence="2 3" key="1">
    <citation type="submission" date="2019-03" db="EMBL/GenBank/DDBJ databases">
        <title>Comparative insights into the high quality Complete genome sequence of highly metal resistant Cupriavidus metallidurans strain BS1 isolated from a gold-copper mine.</title>
        <authorList>
            <person name="Mazhar H.S."/>
            <person name="Rensing C."/>
        </authorList>
    </citation>
    <scope>NUCLEOTIDE SEQUENCE [LARGE SCALE GENOMIC DNA]</scope>
    <source>
        <strain evidence="2 3">BS1</strain>
    </source>
</reference>
<dbReference type="RefSeq" id="WP_133258041.1">
    <property type="nucleotide sequence ID" value="NZ_CP037900.1"/>
</dbReference>
<dbReference type="EMBL" id="CP037900">
    <property type="protein sequence ID" value="QBP09365.1"/>
    <property type="molecule type" value="Genomic_DNA"/>
</dbReference>
<dbReference type="OrthoDB" id="9957092at2"/>
<evidence type="ECO:0000313" key="2">
    <source>
        <dbReference type="EMBL" id="QBP09365.1"/>
    </source>
</evidence>
<organism evidence="2 3">
    <name type="scientific">Cupriavidus metallidurans</name>
    <dbReference type="NCBI Taxonomy" id="119219"/>
    <lineage>
        <taxon>Bacteria</taxon>
        <taxon>Pseudomonadati</taxon>
        <taxon>Pseudomonadota</taxon>
        <taxon>Betaproteobacteria</taxon>
        <taxon>Burkholderiales</taxon>
        <taxon>Burkholderiaceae</taxon>
        <taxon>Cupriavidus</taxon>
    </lineage>
</organism>
<dbReference type="Proteomes" id="UP000253772">
    <property type="component" value="Chromosome c1"/>
</dbReference>
<evidence type="ECO:0000313" key="3">
    <source>
        <dbReference type="Proteomes" id="UP000253772"/>
    </source>
</evidence>
<sequence>MDLPQDIHLGNVAPAICHKLKVEGCVVLTLNHDGTIGMAGHNVNHAKANELLSVGIHMNLTQMENAIAAGAAGEEAQEQELRLRSQRKEAA</sequence>
<dbReference type="AlphaFoldDB" id="A0A482IJ71"/>
<protein>
    <submittedName>
        <fullName evidence="2">Uncharacterized protein</fullName>
    </submittedName>
</protein>
<accession>A0A482IJ71</accession>
<feature type="region of interest" description="Disordered" evidence="1">
    <location>
        <begin position="71"/>
        <end position="91"/>
    </location>
</feature>
<evidence type="ECO:0000256" key="1">
    <source>
        <dbReference type="SAM" id="MobiDB-lite"/>
    </source>
</evidence>
<proteinExistence type="predicted"/>
<feature type="compositionally biased region" description="Basic and acidic residues" evidence="1">
    <location>
        <begin position="79"/>
        <end position="91"/>
    </location>
</feature>
<gene>
    <name evidence="2" type="ORF">DDF84_006145</name>
</gene>
<name>A0A482IJ71_9BURK</name>